<organism evidence="2 3">
    <name type="scientific">Dryococelus australis</name>
    <dbReference type="NCBI Taxonomy" id="614101"/>
    <lineage>
        <taxon>Eukaryota</taxon>
        <taxon>Metazoa</taxon>
        <taxon>Ecdysozoa</taxon>
        <taxon>Arthropoda</taxon>
        <taxon>Hexapoda</taxon>
        <taxon>Insecta</taxon>
        <taxon>Pterygota</taxon>
        <taxon>Neoptera</taxon>
        <taxon>Polyneoptera</taxon>
        <taxon>Phasmatodea</taxon>
        <taxon>Verophasmatodea</taxon>
        <taxon>Anareolatae</taxon>
        <taxon>Phasmatidae</taxon>
        <taxon>Eurycanthinae</taxon>
        <taxon>Dryococelus</taxon>
    </lineage>
</organism>
<keyword evidence="1" id="KW-0472">Membrane</keyword>
<gene>
    <name evidence="2" type="ORF">PR048_003627</name>
</gene>
<dbReference type="Proteomes" id="UP001159363">
    <property type="component" value="Chromosome 1"/>
</dbReference>
<keyword evidence="3" id="KW-1185">Reference proteome</keyword>
<evidence type="ECO:0000313" key="3">
    <source>
        <dbReference type="Proteomes" id="UP001159363"/>
    </source>
</evidence>
<protein>
    <submittedName>
        <fullName evidence="2">Uncharacterized protein</fullName>
    </submittedName>
</protein>
<evidence type="ECO:0000313" key="2">
    <source>
        <dbReference type="EMBL" id="KAJ8898267.1"/>
    </source>
</evidence>
<keyword evidence="1" id="KW-1133">Transmembrane helix</keyword>
<name>A0ABQ9IP60_9NEOP</name>
<dbReference type="EMBL" id="JARBHB010000001">
    <property type="protein sequence ID" value="KAJ8898267.1"/>
    <property type="molecule type" value="Genomic_DNA"/>
</dbReference>
<accession>A0ABQ9IP60</accession>
<feature type="transmembrane region" description="Helical" evidence="1">
    <location>
        <begin position="122"/>
        <end position="145"/>
    </location>
</feature>
<comment type="caution">
    <text evidence="2">The sequence shown here is derived from an EMBL/GenBank/DDBJ whole genome shotgun (WGS) entry which is preliminary data.</text>
</comment>
<keyword evidence="1" id="KW-0812">Transmembrane</keyword>
<sequence>MARRQKRRKCRSLPYSSEYRCSANGWRVCQPSGLNFEKHSLSIPLEWSGEILVDLNIDVLRADGREVALVVERPRYAKEGEEISEKTRRHLTSRFPCARVREQPRRESNPVRLRGGRVCKMLVVWQLDFTVLYVFEPGLFIYWLVRQSAPVSSSTAETPHATCENLACRGSKLYRDFVMGRSRDYRCLASVSRMAETTPPLSSLGRCHLISREIQALVRALCPPIERETELSISPKLFKHAHPGELDSIPSGVTPGFPRVGVTQRAARSVGEIDGGTRPQPGSQLRREKPALLATLTREIYPGTPARNPFASARICSQLGPAGGWGRRDTDEAAKTAGLRACSSRALGSLLADDRPIMNAVEYRIVSRVVWTNRAMLRSGTDANRTGVLAVVDIGSVYSRAGRCRWSAGFLSDLPFHSPLHSIAAPYSPRFALIGSQDLDVESRQNLSTVHCIAYSRLRNVARRLVARISVCRKLKFETYLTDLGMAKKVVLRLVEDHVTVRWTDDWRMRRMVVSPPLSERERERERVNSAREILTVIRHGRQSRVDGVDGFRRRNFLVRRLRWLRRRR</sequence>
<proteinExistence type="predicted"/>
<reference evidence="2 3" key="1">
    <citation type="submission" date="2023-02" db="EMBL/GenBank/DDBJ databases">
        <title>LHISI_Scaffold_Assembly.</title>
        <authorList>
            <person name="Stuart O.P."/>
            <person name="Cleave R."/>
            <person name="Magrath M.J.L."/>
            <person name="Mikheyev A.S."/>
        </authorList>
    </citation>
    <scope>NUCLEOTIDE SEQUENCE [LARGE SCALE GENOMIC DNA]</scope>
    <source>
        <strain evidence="2">Daus_M_001</strain>
        <tissue evidence="2">Leg muscle</tissue>
    </source>
</reference>
<evidence type="ECO:0000256" key="1">
    <source>
        <dbReference type="SAM" id="Phobius"/>
    </source>
</evidence>